<protein>
    <recommendedName>
        <fullName evidence="3">DUF2974 domain-containing protein</fullName>
    </recommendedName>
</protein>
<dbReference type="EMBL" id="ABYS02000013">
    <property type="protein sequence ID" value="EEP20274.1"/>
    <property type="molecule type" value="Genomic_DNA"/>
</dbReference>
<gene>
    <name evidence="1" type="ORF">BIFANG_03590</name>
</gene>
<dbReference type="HOGENOM" id="CLU_043142_2_0_11"/>
<comment type="caution">
    <text evidence="1">The sequence shown here is derived from an EMBL/GenBank/DDBJ whole genome shotgun (WGS) entry which is preliminary data.</text>
</comment>
<dbReference type="STRING" id="1683.Bang102_002925"/>
<keyword evidence="2" id="KW-1185">Reference proteome</keyword>
<name>C4FGW1_9BIFI</name>
<dbReference type="PATRIC" id="fig|518635.7.peg.1419"/>
<reference evidence="1" key="1">
    <citation type="submission" date="2009-04" db="EMBL/GenBank/DDBJ databases">
        <authorList>
            <person name="Weinstock G."/>
            <person name="Sodergren E."/>
            <person name="Clifton S."/>
            <person name="Fulton L."/>
            <person name="Fulton B."/>
            <person name="Courtney L."/>
            <person name="Fronick C."/>
            <person name="Harrison M."/>
            <person name="Strong C."/>
            <person name="Farmer C."/>
            <person name="Delahaunty K."/>
            <person name="Markovic C."/>
            <person name="Hall O."/>
            <person name="Minx P."/>
            <person name="Tomlinson C."/>
            <person name="Mitreva M."/>
            <person name="Nelson J."/>
            <person name="Hou S."/>
            <person name="Wollam A."/>
            <person name="Pepin K.H."/>
            <person name="Johnson M."/>
            <person name="Bhonagiri V."/>
            <person name="Nash W.E."/>
            <person name="Warren W."/>
            <person name="Chinwalla A."/>
            <person name="Mardis E.R."/>
            <person name="Wilson R.K."/>
        </authorList>
    </citation>
    <scope>NUCLEOTIDE SEQUENCE [LARGE SCALE GENOMIC DNA]</scope>
    <source>
        <strain evidence="1">DSM 20098</strain>
    </source>
</reference>
<evidence type="ECO:0000313" key="1">
    <source>
        <dbReference type="EMBL" id="EEP20274.1"/>
    </source>
</evidence>
<dbReference type="InterPro" id="IPR029058">
    <property type="entry name" value="AB_hydrolase_fold"/>
</dbReference>
<proteinExistence type="predicted"/>
<evidence type="ECO:0000313" key="2">
    <source>
        <dbReference type="Proteomes" id="UP000006408"/>
    </source>
</evidence>
<dbReference type="SUPFAM" id="SSF53474">
    <property type="entry name" value="alpha/beta-Hydrolases"/>
    <property type="match status" value="1"/>
</dbReference>
<evidence type="ECO:0008006" key="3">
    <source>
        <dbReference type="Google" id="ProtNLM"/>
    </source>
</evidence>
<dbReference type="Pfam" id="PF11187">
    <property type="entry name" value="Mbeg1-like"/>
    <property type="match status" value="1"/>
</dbReference>
<dbReference type="eggNOG" id="COG1073">
    <property type="taxonomic scope" value="Bacteria"/>
</dbReference>
<accession>C4FGW1</accession>
<organism evidence="1 2">
    <name type="scientific">Bifidobacterium angulatum DSM 20098 = JCM 7096</name>
    <dbReference type="NCBI Taxonomy" id="518635"/>
    <lineage>
        <taxon>Bacteria</taxon>
        <taxon>Bacillati</taxon>
        <taxon>Actinomycetota</taxon>
        <taxon>Actinomycetes</taxon>
        <taxon>Bifidobacteriales</taxon>
        <taxon>Bifidobacteriaceae</taxon>
        <taxon>Bifidobacterium</taxon>
    </lineage>
</organism>
<dbReference type="InterPro" id="IPR024499">
    <property type="entry name" value="Mbeg1-like"/>
</dbReference>
<dbReference type="Gene3D" id="3.40.50.1820">
    <property type="entry name" value="alpha/beta hydrolase"/>
    <property type="match status" value="1"/>
</dbReference>
<dbReference type="Proteomes" id="UP000006408">
    <property type="component" value="Unassembled WGS sequence"/>
</dbReference>
<sequence>MAAVGNIIDYAREEQRSFEELPFNEVDALILAQLAYEDIPRLVPALDDERNMYGTFRGRIRHFPMDRHNLRQSAKALLRAPFSAITLKQMDEVLHGGADSACQHQVHAVNFTDPAIMHSFVRTVAANPRFSGLHVGAFAERFDTDEQTQTAALTFLLPDGTLVLSFRGTDDSLVGWKEDFNMAFQYPVPAQRMAADYICTVAKLWPGDMILTGHSKGGNSAVYAAMNAPAKIRKRIAAVYSLDGPGFPEHVVTSEPYLSTVSKVHKIVPDSSIIGMVLETPEPCVVVKADCEGLMQHFAFAWQVDGDAFVRVDDIAPSSHEFNSSFNRWMTGLSREEREHAVDALFQVIHASGATTFSGLIASMPLSLPSMIGAIVGLTPDERKHLMEAMRMLAAAATARNRNITR</sequence>
<dbReference type="AlphaFoldDB" id="C4FGW1"/>
<dbReference type="ESTHER" id="9bifi-c4fgw1">
    <property type="family name" value="Mbeg1-like"/>
</dbReference>